<evidence type="ECO:0000313" key="9">
    <source>
        <dbReference type="EMBL" id="KIX91942.1"/>
    </source>
</evidence>
<keyword evidence="10" id="KW-1185">Reference proteome</keyword>
<feature type="domain" description="FAD/NAD(P)-binding" evidence="8">
    <location>
        <begin position="11"/>
        <end position="223"/>
    </location>
</feature>
<sequence length="544" mass="62435">MGSMGADKQWEVLIVGGGFGGMYLLNKLRKFGFNVHLYEAGSEFGGTWHWNCYPGARVDSIVPTYQFSSEETWDQWEWSEAYPKRDELDAYFRHIGKLWNLYADASFHCRVVSTHWNADEKMWTCEISNEQDNTTTIVKTRMVLFCAGLASVPYKPPYQGVDDFEGTIYHTSRWPHEGVDLKGKRCAILGTGATGVQVTQEIGPIASHLTVFQRTPNIALPMDQAPLRHEDNIKIKKDLPDIMEMAKTTWAGFLISWNEKNTFDVTPEEREALYEELWNKGGFNFWVGNYKDTSVIFEASDAAYKFWRKKTAPLIKDEWKRDKLCPEVPPNPFGTKRISLYTTYYDIFNLSHVDLVDINETPIESFTKKGIRLANGDELEFDVIILATGFDTITGGLTHVDIRGTDPSFTLAEKWKKGCHTYMGMCSNGFPNFFFVFGPQSPAPFSIAPNCIEYQGNWLTDMLRDLRRDHITTIECTRDAEEEWREQIIANGEKGLFKYAKSWWFGANIPGKARECYIYMQGMPQYRKTCGDIRKQGYPGFVLK</sequence>
<keyword evidence="4" id="KW-0274">FAD</keyword>
<keyword evidence="6" id="KW-0560">Oxidoreductase</keyword>
<dbReference type="InterPro" id="IPR023753">
    <property type="entry name" value="FAD/NAD-binding_dom"/>
</dbReference>
<proteinExistence type="inferred from homology"/>
<comment type="similarity">
    <text evidence="2">Belongs to the FAD-binding monooxygenase family.</text>
</comment>
<dbReference type="PANTHER" id="PTHR43098">
    <property type="entry name" value="L-ORNITHINE N(5)-MONOOXYGENASE-RELATED"/>
    <property type="match status" value="1"/>
</dbReference>
<comment type="cofactor">
    <cofactor evidence="1">
        <name>FAD</name>
        <dbReference type="ChEBI" id="CHEBI:57692"/>
    </cofactor>
</comment>
<dbReference type="PANTHER" id="PTHR43098:SF3">
    <property type="entry name" value="L-ORNITHINE N(5)-MONOOXYGENASE-RELATED"/>
    <property type="match status" value="1"/>
</dbReference>
<evidence type="ECO:0000256" key="5">
    <source>
        <dbReference type="ARBA" id="ARBA00022857"/>
    </source>
</evidence>
<dbReference type="GeneID" id="27718077"/>
<dbReference type="Proteomes" id="UP000053411">
    <property type="component" value="Unassembled WGS sequence"/>
</dbReference>
<evidence type="ECO:0000256" key="4">
    <source>
        <dbReference type="ARBA" id="ARBA00022827"/>
    </source>
</evidence>
<dbReference type="RefSeq" id="XP_016626065.1">
    <property type="nucleotide sequence ID" value="XM_016782817.1"/>
</dbReference>
<dbReference type="InterPro" id="IPR036188">
    <property type="entry name" value="FAD/NAD-bd_sf"/>
</dbReference>
<keyword evidence="3" id="KW-0285">Flavoprotein</keyword>
<dbReference type="InterPro" id="IPR050775">
    <property type="entry name" value="FAD-binding_Monooxygenases"/>
</dbReference>
<gene>
    <name evidence="9" type="ORF">Z520_12331</name>
</gene>
<dbReference type="SUPFAM" id="SSF51905">
    <property type="entry name" value="FAD/NAD(P)-binding domain"/>
    <property type="match status" value="2"/>
</dbReference>
<evidence type="ECO:0000256" key="7">
    <source>
        <dbReference type="ARBA" id="ARBA00023033"/>
    </source>
</evidence>
<evidence type="ECO:0000259" key="8">
    <source>
        <dbReference type="Pfam" id="PF07992"/>
    </source>
</evidence>
<dbReference type="Pfam" id="PF07992">
    <property type="entry name" value="Pyr_redox_2"/>
    <property type="match status" value="1"/>
</dbReference>
<name>A0A0D2JFJ3_9EURO</name>
<dbReference type="AlphaFoldDB" id="A0A0D2JFJ3"/>
<evidence type="ECO:0000256" key="3">
    <source>
        <dbReference type="ARBA" id="ARBA00022630"/>
    </source>
</evidence>
<dbReference type="GO" id="GO:0004497">
    <property type="term" value="F:monooxygenase activity"/>
    <property type="evidence" value="ECO:0007669"/>
    <property type="project" value="UniProtKB-KW"/>
</dbReference>
<evidence type="ECO:0000256" key="6">
    <source>
        <dbReference type="ARBA" id="ARBA00023002"/>
    </source>
</evidence>
<dbReference type="OrthoDB" id="66881at2759"/>
<dbReference type="Gene3D" id="3.50.50.60">
    <property type="entry name" value="FAD/NAD(P)-binding domain"/>
    <property type="match status" value="2"/>
</dbReference>
<dbReference type="EMBL" id="KN848115">
    <property type="protein sequence ID" value="KIX91942.1"/>
    <property type="molecule type" value="Genomic_DNA"/>
</dbReference>
<keyword evidence="7" id="KW-0503">Monooxygenase</keyword>
<organism evidence="9 10">
    <name type="scientific">Fonsecaea multimorphosa CBS 102226</name>
    <dbReference type="NCBI Taxonomy" id="1442371"/>
    <lineage>
        <taxon>Eukaryota</taxon>
        <taxon>Fungi</taxon>
        <taxon>Dikarya</taxon>
        <taxon>Ascomycota</taxon>
        <taxon>Pezizomycotina</taxon>
        <taxon>Eurotiomycetes</taxon>
        <taxon>Chaetothyriomycetidae</taxon>
        <taxon>Chaetothyriales</taxon>
        <taxon>Herpotrichiellaceae</taxon>
        <taxon>Fonsecaea</taxon>
    </lineage>
</organism>
<reference evidence="9 10" key="1">
    <citation type="submission" date="2015-01" db="EMBL/GenBank/DDBJ databases">
        <title>The Genome Sequence of Fonsecaea multimorphosa CBS 102226.</title>
        <authorList>
            <consortium name="The Broad Institute Genomics Platform"/>
            <person name="Cuomo C."/>
            <person name="de Hoog S."/>
            <person name="Gorbushina A."/>
            <person name="Stielow B."/>
            <person name="Teixiera M."/>
            <person name="Abouelleil A."/>
            <person name="Chapman S.B."/>
            <person name="Priest M."/>
            <person name="Young S.K."/>
            <person name="Wortman J."/>
            <person name="Nusbaum C."/>
            <person name="Birren B."/>
        </authorList>
    </citation>
    <scope>NUCLEOTIDE SEQUENCE [LARGE SCALE GENOMIC DNA]</scope>
    <source>
        <strain evidence="9 10">CBS 102226</strain>
    </source>
</reference>
<evidence type="ECO:0000256" key="2">
    <source>
        <dbReference type="ARBA" id="ARBA00010139"/>
    </source>
</evidence>
<protein>
    <recommendedName>
        <fullName evidence="8">FAD/NAD(P)-binding domain-containing protein</fullName>
    </recommendedName>
</protein>
<evidence type="ECO:0000313" key="10">
    <source>
        <dbReference type="Proteomes" id="UP000053411"/>
    </source>
</evidence>
<keyword evidence="5" id="KW-0521">NADP</keyword>
<accession>A0A0D2JFJ3</accession>
<evidence type="ECO:0000256" key="1">
    <source>
        <dbReference type="ARBA" id="ARBA00001974"/>
    </source>
</evidence>
<dbReference type="VEuPathDB" id="FungiDB:Z520_12331"/>